<evidence type="ECO:0000313" key="1">
    <source>
        <dbReference type="EMBL" id="KII73022.1"/>
    </source>
</evidence>
<dbReference type="Proteomes" id="UP000031668">
    <property type="component" value="Unassembled WGS sequence"/>
</dbReference>
<comment type="caution">
    <text evidence="1">The sequence shown here is derived from an EMBL/GenBank/DDBJ whole genome shotgun (WGS) entry which is preliminary data.</text>
</comment>
<sequence>MSQFSSKSLLSDEGAEEKYLEFRKEGHDFRKNGKIKHAVKAYILAAKFADEHELEHFKVIGGYEESAKLIIKSKPDLALACYQKAISVYIKNGFIFNAIECCFQYGYKIAKETWNSKRSKKLYNRGDELRAKNQISHSCVLTNFNKHQYGDDLYKVLEDLEKFEEDVEIWCSIIYRHKSFCRNCIKPYHQLRQYYIKNKRKSQDSRRIKEHKNQT</sequence>
<dbReference type="Gene3D" id="1.25.40.10">
    <property type="entry name" value="Tetratricopeptide repeat domain"/>
    <property type="match status" value="1"/>
</dbReference>
<gene>
    <name evidence="1" type="ORF">RF11_13581</name>
</gene>
<accession>A0A0C2NG86</accession>
<organism evidence="1 2">
    <name type="scientific">Thelohanellus kitauei</name>
    <name type="common">Myxosporean</name>
    <dbReference type="NCBI Taxonomy" id="669202"/>
    <lineage>
        <taxon>Eukaryota</taxon>
        <taxon>Metazoa</taxon>
        <taxon>Cnidaria</taxon>
        <taxon>Myxozoa</taxon>
        <taxon>Myxosporea</taxon>
        <taxon>Bivalvulida</taxon>
        <taxon>Platysporina</taxon>
        <taxon>Myxobolidae</taxon>
        <taxon>Thelohanellus</taxon>
    </lineage>
</organism>
<keyword evidence="2" id="KW-1185">Reference proteome</keyword>
<dbReference type="SUPFAM" id="SSF48452">
    <property type="entry name" value="TPR-like"/>
    <property type="match status" value="1"/>
</dbReference>
<name>A0A0C2NG86_THEKT</name>
<evidence type="ECO:0000313" key="2">
    <source>
        <dbReference type="Proteomes" id="UP000031668"/>
    </source>
</evidence>
<dbReference type="AlphaFoldDB" id="A0A0C2NG86"/>
<reference evidence="1 2" key="1">
    <citation type="journal article" date="2014" name="Genome Biol. Evol.">
        <title>The genome of the myxosporean Thelohanellus kitauei shows adaptations to nutrient acquisition within its fish host.</title>
        <authorList>
            <person name="Yang Y."/>
            <person name="Xiong J."/>
            <person name="Zhou Z."/>
            <person name="Huo F."/>
            <person name="Miao W."/>
            <person name="Ran C."/>
            <person name="Liu Y."/>
            <person name="Zhang J."/>
            <person name="Feng J."/>
            <person name="Wang M."/>
            <person name="Wang M."/>
            <person name="Wang L."/>
            <person name="Yao B."/>
        </authorList>
    </citation>
    <scope>NUCLEOTIDE SEQUENCE [LARGE SCALE GENOMIC DNA]</scope>
    <source>
        <strain evidence="1">Wuqing</strain>
    </source>
</reference>
<proteinExistence type="predicted"/>
<dbReference type="InterPro" id="IPR011990">
    <property type="entry name" value="TPR-like_helical_dom_sf"/>
</dbReference>
<dbReference type="EMBL" id="JWZT01001032">
    <property type="protein sequence ID" value="KII73022.1"/>
    <property type="molecule type" value="Genomic_DNA"/>
</dbReference>
<dbReference type="Pfam" id="PF14938">
    <property type="entry name" value="SNAP"/>
    <property type="match status" value="1"/>
</dbReference>
<protein>
    <submittedName>
        <fullName evidence="1">Uncharacterized protein</fullName>
    </submittedName>
</protein>